<dbReference type="FunFam" id="1.10.10.60:FF:000016">
    <property type="entry name" value="Transcriptional activator Myb isoform A"/>
    <property type="match status" value="1"/>
</dbReference>
<dbReference type="Pfam" id="PF13921">
    <property type="entry name" value="Myb_DNA-bind_6"/>
    <property type="match status" value="1"/>
</dbReference>
<feature type="region of interest" description="Disordered" evidence="7">
    <location>
        <begin position="600"/>
        <end position="624"/>
    </location>
</feature>
<dbReference type="Pfam" id="PF00249">
    <property type="entry name" value="Myb_DNA-binding"/>
    <property type="match status" value="1"/>
</dbReference>
<evidence type="ECO:0000256" key="3">
    <source>
        <dbReference type="ARBA" id="ARBA00023015"/>
    </source>
</evidence>
<evidence type="ECO:0000256" key="7">
    <source>
        <dbReference type="SAM" id="MobiDB-lite"/>
    </source>
</evidence>
<feature type="region of interest" description="Disordered" evidence="7">
    <location>
        <begin position="41"/>
        <end position="66"/>
    </location>
</feature>
<dbReference type="AlphaFoldDB" id="A0A7S2BE35"/>
<feature type="domain" description="HTH myb-type" evidence="9">
    <location>
        <begin position="176"/>
        <end position="221"/>
    </location>
</feature>
<evidence type="ECO:0000259" key="8">
    <source>
        <dbReference type="PROSITE" id="PS50090"/>
    </source>
</evidence>
<dbReference type="GO" id="GO:0000978">
    <property type="term" value="F:RNA polymerase II cis-regulatory region sequence-specific DNA binding"/>
    <property type="evidence" value="ECO:0007669"/>
    <property type="project" value="TreeGrafter"/>
</dbReference>
<keyword evidence="5" id="KW-0804">Transcription</keyword>
<feature type="region of interest" description="Disordered" evidence="7">
    <location>
        <begin position="371"/>
        <end position="489"/>
    </location>
</feature>
<dbReference type="Gene3D" id="1.10.10.60">
    <property type="entry name" value="Homeodomain-like"/>
    <property type="match status" value="3"/>
</dbReference>
<proteinExistence type="predicted"/>
<feature type="domain" description="Myb-like" evidence="8">
    <location>
        <begin position="177"/>
        <end position="221"/>
    </location>
</feature>
<feature type="domain" description="Myb-like" evidence="8">
    <location>
        <begin position="274"/>
        <end position="324"/>
    </location>
</feature>
<dbReference type="InterPro" id="IPR017930">
    <property type="entry name" value="Myb_dom"/>
</dbReference>
<dbReference type="PANTHER" id="PTHR45614">
    <property type="entry name" value="MYB PROTEIN-RELATED"/>
    <property type="match status" value="1"/>
</dbReference>
<reference evidence="10" key="1">
    <citation type="submission" date="2021-01" db="EMBL/GenBank/DDBJ databases">
        <authorList>
            <person name="Corre E."/>
            <person name="Pelletier E."/>
            <person name="Niang G."/>
            <person name="Scheremetjew M."/>
            <person name="Finn R."/>
            <person name="Kale V."/>
            <person name="Holt S."/>
            <person name="Cochrane G."/>
            <person name="Meng A."/>
            <person name="Brown T."/>
            <person name="Cohen L."/>
        </authorList>
    </citation>
    <scope>NUCLEOTIDE SEQUENCE</scope>
    <source>
        <strain evidence="10">CCMP1381</strain>
    </source>
</reference>
<keyword evidence="4" id="KW-0238">DNA-binding</keyword>
<feature type="domain" description="Myb-like" evidence="8">
    <location>
        <begin position="222"/>
        <end position="273"/>
    </location>
</feature>
<keyword evidence="3" id="KW-0805">Transcription regulation</keyword>
<dbReference type="PROSITE" id="PS50090">
    <property type="entry name" value="MYB_LIKE"/>
    <property type="match status" value="3"/>
</dbReference>
<dbReference type="FunFam" id="1.10.10.60:FF:000010">
    <property type="entry name" value="Transcriptional activator Myb isoform A"/>
    <property type="match status" value="1"/>
</dbReference>
<gene>
    <name evidence="10" type="ORF">DSPE1174_LOCUS7069</name>
</gene>
<feature type="compositionally biased region" description="Basic and acidic residues" evidence="7">
    <location>
        <begin position="774"/>
        <end position="789"/>
    </location>
</feature>
<dbReference type="InterPro" id="IPR001005">
    <property type="entry name" value="SANT/Myb"/>
</dbReference>
<evidence type="ECO:0000256" key="2">
    <source>
        <dbReference type="ARBA" id="ARBA00022737"/>
    </source>
</evidence>
<feature type="compositionally biased region" description="Basic and acidic residues" evidence="7">
    <location>
        <begin position="392"/>
        <end position="416"/>
    </location>
</feature>
<evidence type="ECO:0000256" key="4">
    <source>
        <dbReference type="ARBA" id="ARBA00023125"/>
    </source>
</evidence>
<name>A0A7S2BE35_9STRA</name>
<feature type="compositionally biased region" description="Basic and acidic residues" evidence="7">
    <location>
        <begin position="662"/>
        <end position="680"/>
    </location>
</feature>
<protein>
    <submittedName>
        <fullName evidence="10">Uncharacterized protein</fullName>
    </submittedName>
</protein>
<dbReference type="SMART" id="SM00717">
    <property type="entry name" value="SANT"/>
    <property type="match status" value="3"/>
</dbReference>
<evidence type="ECO:0000313" key="10">
    <source>
        <dbReference type="EMBL" id="CAD9393387.1"/>
    </source>
</evidence>
<feature type="region of interest" description="Disordered" evidence="7">
    <location>
        <begin position="539"/>
        <end position="564"/>
    </location>
</feature>
<dbReference type="GO" id="GO:0000981">
    <property type="term" value="F:DNA-binding transcription factor activity, RNA polymerase II-specific"/>
    <property type="evidence" value="ECO:0007669"/>
    <property type="project" value="TreeGrafter"/>
</dbReference>
<keyword evidence="2" id="KW-0677">Repeat</keyword>
<dbReference type="InterPro" id="IPR050560">
    <property type="entry name" value="MYB_TF"/>
</dbReference>
<organism evidence="10">
    <name type="scientific">Octactis speculum</name>
    <dbReference type="NCBI Taxonomy" id="3111310"/>
    <lineage>
        <taxon>Eukaryota</taxon>
        <taxon>Sar</taxon>
        <taxon>Stramenopiles</taxon>
        <taxon>Ochrophyta</taxon>
        <taxon>Dictyochophyceae</taxon>
        <taxon>Dictyochales</taxon>
        <taxon>Dictyochaceae</taxon>
        <taxon>Octactis</taxon>
    </lineage>
</organism>
<evidence type="ECO:0000259" key="9">
    <source>
        <dbReference type="PROSITE" id="PS51294"/>
    </source>
</evidence>
<dbReference type="EMBL" id="HBGS01013380">
    <property type="protein sequence ID" value="CAD9393387.1"/>
    <property type="molecule type" value="Transcribed_RNA"/>
</dbReference>
<evidence type="ECO:0000256" key="5">
    <source>
        <dbReference type="ARBA" id="ARBA00023163"/>
    </source>
</evidence>
<feature type="domain" description="HTH myb-type" evidence="9">
    <location>
        <begin position="222"/>
        <end position="277"/>
    </location>
</feature>
<feature type="region of interest" description="Disordered" evidence="7">
    <location>
        <begin position="661"/>
        <end position="708"/>
    </location>
</feature>
<accession>A0A7S2BE35</accession>
<dbReference type="SUPFAM" id="SSF46689">
    <property type="entry name" value="Homeodomain-like"/>
    <property type="match status" value="2"/>
</dbReference>
<feature type="compositionally biased region" description="Basic residues" evidence="7">
    <location>
        <begin position="381"/>
        <end position="391"/>
    </location>
</feature>
<evidence type="ECO:0000256" key="1">
    <source>
        <dbReference type="ARBA" id="ARBA00004123"/>
    </source>
</evidence>
<comment type="subcellular location">
    <subcellularLocation>
        <location evidence="1">Nucleus</location>
    </subcellularLocation>
</comment>
<feature type="compositionally biased region" description="Polar residues" evidence="7">
    <location>
        <begin position="42"/>
        <end position="57"/>
    </location>
</feature>
<evidence type="ECO:0000256" key="6">
    <source>
        <dbReference type="ARBA" id="ARBA00023242"/>
    </source>
</evidence>
<dbReference type="InterPro" id="IPR009057">
    <property type="entry name" value="Homeodomain-like_sf"/>
</dbReference>
<keyword evidence="6" id="KW-0539">Nucleus</keyword>
<dbReference type="CDD" id="cd00167">
    <property type="entry name" value="SANT"/>
    <property type="match status" value="3"/>
</dbReference>
<dbReference type="PANTHER" id="PTHR45614:SF274">
    <property type="entry name" value="MYB-LIKE DNA-BINDING PROTEIN"/>
    <property type="match status" value="1"/>
</dbReference>
<sequence length="825" mass="90866">MEFQKNALRHHDQENIKNIFSAFCTQAMNIRAAAHLSASGEARSSCNPQTPSSSFQSPKPHKVPCTPASSCINKVTPNSRSQESATPDARIRHVPVVTIGGTPSSGHQSSEDKIVKLVHQAQLPTPITLDAKLQGVISTPGTSSDFSQVAQRAGNVAAALKNMPTSDRRPNKSCNRRWSPEEDEKLKKAVHINDAKNWKRIAESFVDRTEVQCLHRWQKVLNPELVKGPWTTEEDGQVRDLVTQYGAKKWSVIASHLPGRIGKQCRERWHNHLNPDIKKKPWTENEDRIILEAHQRLGNRWAEIAKKLDGRTDNAIKNHWNSSMKRKIEKFLALKLGIPVDDKSPLPTSEDGQYDFQGDITGVLNAVRKKTTKVVKEPKPKKEKVPKKSKKVKDETEKEGIGDNVQSKKDNQRIVESKGAASRNDAEEEENDEKGKEDIQPRHKSRKSTCKPPTKRGRPSKLSSSRQGATTPPPHAKQKARAESPYPLNNFKPCIFASPGIANDFIPNMSPGLGLQSPQQIIRITPISKKGGQFRLHDHGRSFDGKSFASEVTPLSERRSDSSSEILYQVSNEYDAAERADEAETAEAAALTFLPSPSIQHDFRSPSTPHRVLSSGTPGKETWSIKSGESALSCLAEAAGLSEDSPTIRAYSPTLNFSSPSWDRKKGGCPEFREGSKESSSEATRSRSSRSKSPFPSHGRSPYILSSAQGSEGNGLGSLYSATASDPHFLMGCGGMGSPSFLKSLGSPFDTSCLNDAEFEFGENVSPGLSCGERSPEKKKTRMSEEYQGGRRRTTMVALSPATDSFGMRSNGRAYGRELEQVFDD</sequence>
<feature type="compositionally biased region" description="Basic residues" evidence="7">
    <location>
        <begin position="442"/>
        <end position="459"/>
    </location>
</feature>
<dbReference type="PROSITE" id="PS51294">
    <property type="entry name" value="HTH_MYB"/>
    <property type="match status" value="3"/>
</dbReference>
<feature type="region of interest" description="Disordered" evidence="7">
    <location>
        <begin position="765"/>
        <end position="792"/>
    </location>
</feature>
<feature type="domain" description="HTH myb-type" evidence="9">
    <location>
        <begin position="278"/>
        <end position="328"/>
    </location>
</feature>
<feature type="compositionally biased region" description="Polar residues" evidence="7">
    <location>
        <begin position="461"/>
        <end position="470"/>
    </location>
</feature>
<dbReference type="GO" id="GO:0005634">
    <property type="term" value="C:nucleus"/>
    <property type="evidence" value="ECO:0007669"/>
    <property type="project" value="UniProtKB-SubCell"/>
</dbReference>